<sequence length="119" mass="13294">MARVLDQVSDTLLPRRYQEEIFVRAQQGNVIAALDTGSGKTFISTLLIKWIAARDVGHNNLIVFLVPKVALVQQQGEFIEKQTSLRVRQFSGATAHDMGDRDGWKTEFENADVFVMTGA</sequence>
<dbReference type="Gene3D" id="3.40.50.300">
    <property type="entry name" value="P-loop containing nucleotide triphosphate hydrolases"/>
    <property type="match status" value="1"/>
</dbReference>
<comment type="caution">
    <text evidence="2">The sequence shown here is derived from an EMBL/GenBank/DDBJ whole genome shotgun (WGS) entry which is preliminary data.</text>
</comment>
<dbReference type="GO" id="GO:0003676">
    <property type="term" value="F:nucleic acid binding"/>
    <property type="evidence" value="ECO:0007669"/>
    <property type="project" value="InterPro"/>
</dbReference>
<evidence type="ECO:0000313" key="3">
    <source>
        <dbReference type="Proteomes" id="UP000184267"/>
    </source>
</evidence>
<organism evidence="2 3">
    <name type="scientific">Trametes pubescens</name>
    <name type="common">White-rot fungus</name>
    <dbReference type="NCBI Taxonomy" id="154538"/>
    <lineage>
        <taxon>Eukaryota</taxon>
        <taxon>Fungi</taxon>
        <taxon>Dikarya</taxon>
        <taxon>Basidiomycota</taxon>
        <taxon>Agaricomycotina</taxon>
        <taxon>Agaricomycetes</taxon>
        <taxon>Polyporales</taxon>
        <taxon>Polyporaceae</taxon>
        <taxon>Trametes</taxon>
    </lineage>
</organism>
<dbReference type="OrthoDB" id="416741at2759"/>
<dbReference type="AlphaFoldDB" id="A0A1M2W0P4"/>
<name>A0A1M2W0P4_TRAPU</name>
<dbReference type="PANTHER" id="PTHR14074:SF16">
    <property type="entry name" value="ANTIVIRAL INNATE IMMUNE RESPONSE RECEPTOR RIG-I"/>
    <property type="match status" value="1"/>
</dbReference>
<evidence type="ECO:0000259" key="1">
    <source>
        <dbReference type="PROSITE" id="PS51192"/>
    </source>
</evidence>
<dbReference type="PROSITE" id="PS51192">
    <property type="entry name" value="HELICASE_ATP_BIND_1"/>
    <property type="match status" value="1"/>
</dbReference>
<feature type="domain" description="Helicase ATP-binding" evidence="1">
    <location>
        <begin position="21"/>
        <end position="119"/>
    </location>
</feature>
<dbReference type="Pfam" id="PF00270">
    <property type="entry name" value="DEAD"/>
    <property type="match status" value="1"/>
</dbReference>
<gene>
    <name evidence="2" type="ORF">TRAPUB_10022</name>
</gene>
<dbReference type="EMBL" id="MNAD01000409">
    <property type="protein sequence ID" value="OJT13424.1"/>
    <property type="molecule type" value="Genomic_DNA"/>
</dbReference>
<dbReference type="InterPro" id="IPR014001">
    <property type="entry name" value="Helicase_ATP-bd"/>
</dbReference>
<dbReference type="InterPro" id="IPR027417">
    <property type="entry name" value="P-loop_NTPase"/>
</dbReference>
<reference evidence="2 3" key="1">
    <citation type="submission" date="2016-10" db="EMBL/GenBank/DDBJ databases">
        <title>Genome sequence of the basidiomycete white-rot fungus Trametes pubescens.</title>
        <authorList>
            <person name="Makela M.R."/>
            <person name="Granchi Z."/>
            <person name="Peng M."/>
            <person name="De Vries R.P."/>
            <person name="Grigoriev I."/>
            <person name="Riley R."/>
            <person name="Hilden K."/>
        </authorList>
    </citation>
    <scope>NUCLEOTIDE SEQUENCE [LARGE SCALE GENOMIC DNA]</scope>
    <source>
        <strain evidence="2 3">FBCC735</strain>
    </source>
</reference>
<dbReference type="InterPro" id="IPR011545">
    <property type="entry name" value="DEAD/DEAH_box_helicase_dom"/>
</dbReference>
<dbReference type="SUPFAM" id="SSF52540">
    <property type="entry name" value="P-loop containing nucleoside triphosphate hydrolases"/>
    <property type="match status" value="1"/>
</dbReference>
<evidence type="ECO:0000313" key="2">
    <source>
        <dbReference type="EMBL" id="OJT13424.1"/>
    </source>
</evidence>
<dbReference type="Proteomes" id="UP000184267">
    <property type="component" value="Unassembled WGS sequence"/>
</dbReference>
<accession>A0A1M2W0P4</accession>
<dbReference type="GO" id="GO:0005524">
    <property type="term" value="F:ATP binding"/>
    <property type="evidence" value="ECO:0007669"/>
    <property type="project" value="InterPro"/>
</dbReference>
<dbReference type="STRING" id="154538.A0A1M2W0P4"/>
<dbReference type="GO" id="GO:0005737">
    <property type="term" value="C:cytoplasm"/>
    <property type="evidence" value="ECO:0007669"/>
    <property type="project" value="TreeGrafter"/>
</dbReference>
<dbReference type="InterPro" id="IPR051363">
    <property type="entry name" value="RLR_Helicase"/>
</dbReference>
<protein>
    <submittedName>
        <fullName evidence="2">Endoribonuclease Dicer-like protein</fullName>
    </submittedName>
</protein>
<keyword evidence="3" id="KW-1185">Reference proteome</keyword>
<proteinExistence type="predicted"/>
<dbReference type="PANTHER" id="PTHR14074">
    <property type="entry name" value="HELICASE WITH DEATH DOMAIN-RELATED"/>
    <property type="match status" value="1"/>
</dbReference>